<proteinExistence type="predicted"/>
<dbReference type="InterPro" id="IPR052216">
    <property type="entry name" value="CRISPR_Csm3_endoribonuclease"/>
</dbReference>
<evidence type="ECO:0000256" key="1">
    <source>
        <dbReference type="ARBA" id="ARBA00023118"/>
    </source>
</evidence>
<dbReference type="GO" id="GO:0051607">
    <property type="term" value="P:defense response to virus"/>
    <property type="evidence" value="ECO:0007669"/>
    <property type="project" value="UniProtKB-KW"/>
</dbReference>
<dbReference type="NCBIfam" id="TIGR02581">
    <property type="entry name" value="cas_cyan_RAMP"/>
    <property type="match status" value="1"/>
</dbReference>
<evidence type="ECO:0000313" key="3">
    <source>
        <dbReference type="EMBL" id="BFH74744.1"/>
    </source>
</evidence>
<reference evidence="3" key="1">
    <citation type="submission" date="2024-03" db="EMBL/GenBank/DDBJ databases">
        <title>Complete genome sequence of Sulfurisphaera javensis strain KD-1.</title>
        <authorList>
            <person name="Sakai H."/>
            <person name="Nur N."/>
            <person name="Suwanto A."/>
            <person name="Kurosawa N."/>
        </authorList>
    </citation>
    <scope>NUCLEOTIDE SEQUENCE</scope>
    <source>
        <strain evidence="3">KD-1</strain>
    </source>
</reference>
<dbReference type="InterPro" id="IPR013411">
    <property type="entry name" value="CRISPR-assoc_RAMP_Csx7"/>
</dbReference>
<name>A0AAT9GV32_9CREN</name>
<organism evidence="3">
    <name type="scientific">Sulfurisphaera javensis</name>
    <dbReference type="NCBI Taxonomy" id="2049879"/>
    <lineage>
        <taxon>Archaea</taxon>
        <taxon>Thermoproteota</taxon>
        <taxon>Thermoprotei</taxon>
        <taxon>Sulfolobales</taxon>
        <taxon>Sulfolobaceae</taxon>
        <taxon>Sulfurisphaera</taxon>
    </lineage>
</organism>
<dbReference type="GeneID" id="92355640"/>
<dbReference type="PANTHER" id="PTHR35579">
    <property type="entry name" value="CRISPR SYSTEM CMS ENDORIBONUCLEASE CSM3"/>
    <property type="match status" value="1"/>
</dbReference>
<protein>
    <submittedName>
        <fullName evidence="3">CRISPR-associated RAMP protein Csx7</fullName>
    </submittedName>
</protein>
<evidence type="ECO:0000259" key="2">
    <source>
        <dbReference type="Pfam" id="PF03787"/>
    </source>
</evidence>
<dbReference type="AlphaFoldDB" id="A0AAT9GV32"/>
<accession>A0AAT9GV32</accession>
<dbReference type="InterPro" id="IPR005537">
    <property type="entry name" value="RAMP_III_fam"/>
</dbReference>
<dbReference type="Pfam" id="PF03787">
    <property type="entry name" value="RAMPs"/>
    <property type="match status" value="1"/>
</dbReference>
<dbReference type="PANTHER" id="PTHR35579:SF6">
    <property type="entry name" value="DUF324 DOMAIN-CONTAINING PROTEIN"/>
    <property type="match status" value="1"/>
</dbReference>
<dbReference type="RefSeq" id="WP_369610222.1">
    <property type="nucleotide sequence ID" value="NZ_AP031322.1"/>
</dbReference>
<sequence length="278" mass="31273">MVKDYTFIRKDILTRTVIFEGVIETVSPLRIGAGKNDLSPTSLARDTVLKDKDGNPVIPGSSWKGIFRSTGERILRGKNIEVCTGVGQDYCLKIKRKDDEFQKYLRENIIDRAVELFWDYTCLNCKLFGTMSVLGNLRFFDSTPINATLGIRTMIAISRTEGAVASHALVTVEFVEPGSTFNFKLLGYNLPNYAIGYLVSIMKMIHDGYVQVGGHKSRGFGFVKFKELSFTSTGKSKIGDEDVEVNLNSVKEKGDAFFEKMKPYIEAFEHVKLDYPKK</sequence>
<dbReference type="EMBL" id="AP031322">
    <property type="protein sequence ID" value="BFH74744.1"/>
    <property type="molecule type" value="Genomic_DNA"/>
</dbReference>
<keyword evidence="1" id="KW-0051">Antiviral defense</keyword>
<feature type="domain" description="CRISPR type III-associated protein" evidence="2">
    <location>
        <begin position="23"/>
        <end position="224"/>
    </location>
</feature>
<dbReference type="KEGG" id="sjv:SJAV_26880"/>
<gene>
    <name evidence="3" type="primary">csx7_1</name>
    <name evidence="3" type="ORF">SJAV_26880</name>
</gene>